<dbReference type="InterPro" id="IPR001709">
    <property type="entry name" value="Flavoprot_Pyr_Nucl_cyt_Rdtase"/>
</dbReference>
<dbReference type="Pfam" id="PF00970">
    <property type="entry name" value="FAD_binding_6"/>
    <property type="match status" value="1"/>
</dbReference>
<dbReference type="Gene3D" id="2.40.30.10">
    <property type="entry name" value="Translation factors"/>
    <property type="match status" value="1"/>
</dbReference>
<feature type="domain" description="FAD-binding FR-type" evidence="3">
    <location>
        <begin position="107"/>
        <end position="212"/>
    </location>
</feature>
<evidence type="ECO:0000313" key="4">
    <source>
        <dbReference type="EMBL" id="VTZ51286.1"/>
    </source>
</evidence>
<dbReference type="SUPFAM" id="SSF63380">
    <property type="entry name" value="Riboflavin synthase domain-like"/>
    <property type="match status" value="1"/>
</dbReference>
<evidence type="ECO:0000259" key="2">
    <source>
        <dbReference type="PROSITE" id="PS51085"/>
    </source>
</evidence>
<dbReference type="PANTHER" id="PTHR47354:SF5">
    <property type="entry name" value="PROTEIN RFBI"/>
    <property type="match status" value="1"/>
</dbReference>
<dbReference type="InterPro" id="IPR017927">
    <property type="entry name" value="FAD-bd_FR_type"/>
</dbReference>
<dbReference type="SUPFAM" id="SSF52343">
    <property type="entry name" value="Ferredoxin reductase-like, C-terminal NADP-linked domain"/>
    <property type="match status" value="1"/>
</dbReference>
<keyword evidence="4" id="KW-0503">Monooxygenase</keyword>
<dbReference type="AlphaFoldDB" id="A0A8B6MB39"/>
<dbReference type="Pfam" id="PF00175">
    <property type="entry name" value="NAD_binding_1"/>
    <property type="match status" value="1"/>
</dbReference>
<dbReference type="Proteomes" id="UP000485880">
    <property type="component" value="Unassembled WGS sequence"/>
</dbReference>
<dbReference type="InterPro" id="IPR050415">
    <property type="entry name" value="MRET"/>
</dbReference>
<comment type="cofactor">
    <cofactor evidence="1">
        <name>[2Fe-2S] cluster</name>
        <dbReference type="ChEBI" id="CHEBI:190135"/>
    </cofactor>
</comment>
<dbReference type="PROSITE" id="PS51085">
    <property type="entry name" value="2FE2S_FER_2"/>
    <property type="match status" value="1"/>
</dbReference>
<accession>A0A8B6MB39</accession>
<dbReference type="Gene3D" id="3.10.20.30">
    <property type="match status" value="1"/>
</dbReference>
<gene>
    <name evidence="4" type="primary">bmoC</name>
    <name evidence="4" type="ORF">MPC4_340042</name>
</gene>
<keyword evidence="4" id="KW-0560">Oxidoreductase</keyword>
<dbReference type="PROSITE" id="PS51384">
    <property type="entry name" value="FAD_FR"/>
    <property type="match status" value="1"/>
</dbReference>
<dbReference type="GO" id="GO:0015049">
    <property type="term" value="F:methane monooxygenase [NAD(P)H] activity"/>
    <property type="evidence" value="ECO:0007669"/>
    <property type="project" value="UniProtKB-EC"/>
</dbReference>
<dbReference type="EMBL" id="CABFMQ020000092">
    <property type="protein sequence ID" value="VTZ51286.1"/>
    <property type="molecule type" value="Genomic_DNA"/>
</dbReference>
<dbReference type="InterPro" id="IPR012675">
    <property type="entry name" value="Beta-grasp_dom_sf"/>
</dbReference>
<evidence type="ECO:0000313" key="5">
    <source>
        <dbReference type="Proteomes" id="UP000485880"/>
    </source>
</evidence>
<feature type="domain" description="2Fe-2S ferredoxin-type" evidence="2">
    <location>
        <begin position="2"/>
        <end position="96"/>
    </location>
</feature>
<dbReference type="InterPro" id="IPR001041">
    <property type="entry name" value="2Fe-2S_ferredoxin-type"/>
</dbReference>
<dbReference type="GO" id="GO:0051537">
    <property type="term" value="F:2 iron, 2 sulfur cluster binding"/>
    <property type="evidence" value="ECO:0007669"/>
    <property type="project" value="InterPro"/>
</dbReference>
<dbReference type="PRINTS" id="PR00410">
    <property type="entry name" value="PHEHYDRXLASE"/>
</dbReference>
<dbReference type="InterPro" id="IPR039261">
    <property type="entry name" value="FNR_nucleotide-bd"/>
</dbReference>
<proteinExistence type="predicted"/>
<dbReference type="InterPro" id="IPR006058">
    <property type="entry name" value="2Fe2S_fd_BS"/>
</dbReference>
<sequence length="346" mass="38818">MHLIRATLEDGEHLQFECDSEENVLSAALRNNIILLSECHKGICTTCRAHCSSGDFELGEGVSVYSLPPEEQDEGYTLLCQTYPRSDLEVELPYGLDRVTFGTSRIEEVYEARIASCERWTEHVVSIILELRDEFDKPRDFRFTPGQYVKLCVPGTDEWRSFSMANVPDRSGRIELMVRVLDDGVFSNYLREKAKVGRVIEMKGPYGEFRVHPTASPRYFVGGSTGLAPLVSMLRGMVEANDSTPSRLIFGMRSREFFFYAKELAVLAKALPTLSLELSLETPDPEWTAHTGNVGEVLEAVLSQTGEAPDFYVCGPGPMVRRIEEICQAHGVHQDRVFSEKFLASG</sequence>
<dbReference type="InterPro" id="IPR036010">
    <property type="entry name" value="2Fe-2S_ferredoxin-like_sf"/>
</dbReference>
<protein>
    <submittedName>
        <fullName evidence="4">Putative BmoC (Butane monooxygenase component C) protein</fullName>
        <ecNumber evidence="4">1.14.13.25</ecNumber>
    </submittedName>
</protein>
<dbReference type="InterPro" id="IPR017938">
    <property type="entry name" value="Riboflavin_synthase-like_b-brl"/>
</dbReference>
<evidence type="ECO:0000259" key="3">
    <source>
        <dbReference type="PROSITE" id="PS51384"/>
    </source>
</evidence>
<dbReference type="Gene3D" id="3.40.50.80">
    <property type="entry name" value="Nucleotide-binding domain of ferredoxin-NADP reductase (FNR) module"/>
    <property type="match status" value="1"/>
</dbReference>
<dbReference type="SUPFAM" id="SSF54292">
    <property type="entry name" value="2Fe-2S ferredoxin-like"/>
    <property type="match status" value="1"/>
</dbReference>
<dbReference type="InterPro" id="IPR001433">
    <property type="entry name" value="OxRdtase_FAD/NAD-bd"/>
</dbReference>
<keyword evidence="5" id="KW-1185">Reference proteome</keyword>
<name>A0A8B6MB39_METTU</name>
<dbReference type="CDD" id="cd00207">
    <property type="entry name" value="fer2"/>
    <property type="match status" value="1"/>
</dbReference>
<organism evidence="4 5">
    <name type="scientific">Methylocella tundrae</name>
    <dbReference type="NCBI Taxonomy" id="227605"/>
    <lineage>
        <taxon>Bacteria</taxon>
        <taxon>Pseudomonadati</taxon>
        <taxon>Pseudomonadota</taxon>
        <taxon>Alphaproteobacteria</taxon>
        <taxon>Hyphomicrobiales</taxon>
        <taxon>Beijerinckiaceae</taxon>
        <taxon>Methylocella</taxon>
    </lineage>
</organism>
<dbReference type="InterPro" id="IPR008333">
    <property type="entry name" value="Cbr1-like_FAD-bd_dom"/>
</dbReference>
<dbReference type="PRINTS" id="PR00371">
    <property type="entry name" value="FPNCR"/>
</dbReference>
<dbReference type="PROSITE" id="PS00197">
    <property type="entry name" value="2FE2S_FER_1"/>
    <property type="match status" value="1"/>
</dbReference>
<dbReference type="PANTHER" id="PTHR47354">
    <property type="entry name" value="NADH OXIDOREDUCTASE HCR"/>
    <property type="match status" value="1"/>
</dbReference>
<dbReference type="Pfam" id="PF00111">
    <property type="entry name" value="Fer2"/>
    <property type="match status" value="1"/>
</dbReference>
<evidence type="ECO:0000256" key="1">
    <source>
        <dbReference type="ARBA" id="ARBA00034078"/>
    </source>
</evidence>
<reference evidence="4 5" key="1">
    <citation type="submission" date="2019-05" db="EMBL/GenBank/DDBJ databases">
        <authorList>
            <person name="Farhan Ul Haque M."/>
        </authorList>
    </citation>
    <scope>NUCLEOTIDE SEQUENCE [LARGE SCALE GENOMIC DNA]</scope>
    <source>
        <strain evidence="4">2</strain>
    </source>
</reference>
<dbReference type="EC" id="1.14.13.25" evidence="4"/>
<comment type="caution">
    <text evidence="4">The sequence shown here is derived from an EMBL/GenBank/DDBJ whole genome shotgun (WGS) entry which is preliminary data.</text>
</comment>